<keyword evidence="4" id="KW-1015">Disulfide bond</keyword>
<comment type="similarity">
    <text evidence="1">Belongs to the stanniocalcin family.</text>
</comment>
<keyword evidence="3" id="KW-0372">Hormone</keyword>
<accession>A0AAD5TL92</accession>
<reference evidence="5" key="1">
    <citation type="submission" date="2020-05" db="EMBL/GenBank/DDBJ databases">
        <title>Phylogenomic resolution of chytrid fungi.</title>
        <authorList>
            <person name="Stajich J.E."/>
            <person name="Amses K."/>
            <person name="Simmons R."/>
            <person name="Seto K."/>
            <person name="Myers J."/>
            <person name="Bonds A."/>
            <person name="Quandt C.A."/>
            <person name="Barry K."/>
            <person name="Liu P."/>
            <person name="Grigoriev I."/>
            <person name="Longcore J.E."/>
            <person name="James T.Y."/>
        </authorList>
    </citation>
    <scope>NUCLEOTIDE SEQUENCE</scope>
    <source>
        <strain evidence="5">JEL0379</strain>
    </source>
</reference>
<dbReference type="GO" id="GO:0006874">
    <property type="term" value="P:intracellular calcium ion homeostasis"/>
    <property type="evidence" value="ECO:0007669"/>
    <property type="project" value="TreeGrafter"/>
</dbReference>
<dbReference type="GO" id="GO:0005615">
    <property type="term" value="C:extracellular space"/>
    <property type="evidence" value="ECO:0007669"/>
    <property type="project" value="TreeGrafter"/>
</dbReference>
<sequence>MGYGSVYCNSFKDNINRFSPQGQVWIQNVMHCLQEDLIPVVSENLTCPQIKDFAFGTHPECYVQAGFCNLPPTDLAVLLTIVGLKQLLSPDTILQGLKVGGDCSKEYIAEIFSVIFKHHGI</sequence>
<name>A0AAD5TL92_9FUNG</name>
<gene>
    <name evidence="5" type="ORF">HDU87_004194</name>
</gene>
<evidence type="ECO:0000313" key="6">
    <source>
        <dbReference type="Proteomes" id="UP001212152"/>
    </source>
</evidence>
<dbReference type="PANTHER" id="PTHR11245:SF6">
    <property type="entry name" value="DUF19 DOMAIN-CONTAINING PROTEIN"/>
    <property type="match status" value="1"/>
</dbReference>
<comment type="subunit">
    <text evidence="2">Homodimer; disulfide-linked.</text>
</comment>
<protein>
    <submittedName>
        <fullName evidence="5">Uncharacterized protein</fullName>
    </submittedName>
</protein>
<dbReference type="EMBL" id="JADGJQ010000030">
    <property type="protein sequence ID" value="KAJ3177912.1"/>
    <property type="molecule type" value="Genomic_DNA"/>
</dbReference>
<dbReference type="PANTHER" id="PTHR11245">
    <property type="entry name" value="STANNIOCALCIN"/>
    <property type="match status" value="1"/>
</dbReference>
<dbReference type="Proteomes" id="UP001212152">
    <property type="component" value="Unassembled WGS sequence"/>
</dbReference>
<evidence type="ECO:0000256" key="4">
    <source>
        <dbReference type="ARBA" id="ARBA00023157"/>
    </source>
</evidence>
<dbReference type="AlphaFoldDB" id="A0AAD5TL92"/>
<evidence type="ECO:0000256" key="3">
    <source>
        <dbReference type="ARBA" id="ARBA00022702"/>
    </source>
</evidence>
<proteinExistence type="inferred from homology"/>
<dbReference type="Pfam" id="PF03298">
    <property type="entry name" value="Stanniocalcin"/>
    <property type="match status" value="1"/>
</dbReference>
<evidence type="ECO:0000313" key="5">
    <source>
        <dbReference type="EMBL" id="KAJ3177912.1"/>
    </source>
</evidence>
<evidence type="ECO:0000256" key="2">
    <source>
        <dbReference type="ARBA" id="ARBA00011748"/>
    </source>
</evidence>
<dbReference type="GO" id="GO:0005179">
    <property type="term" value="F:hormone activity"/>
    <property type="evidence" value="ECO:0007669"/>
    <property type="project" value="UniProtKB-KW"/>
</dbReference>
<dbReference type="InterPro" id="IPR004978">
    <property type="entry name" value="Stanniocalcin"/>
</dbReference>
<keyword evidence="6" id="KW-1185">Reference proteome</keyword>
<evidence type="ECO:0000256" key="1">
    <source>
        <dbReference type="ARBA" id="ARBA00008693"/>
    </source>
</evidence>
<organism evidence="5 6">
    <name type="scientific">Geranomyces variabilis</name>
    <dbReference type="NCBI Taxonomy" id="109894"/>
    <lineage>
        <taxon>Eukaryota</taxon>
        <taxon>Fungi</taxon>
        <taxon>Fungi incertae sedis</taxon>
        <taxon>Chytridiomycota</taxon>
        <taxon>Chytridiomycota incertae sedis</taxon>
        <taxon>Chytridiomycetes</taxon>
        <taxon>Spizellomycetales</taxon>
        <taxon>Powellomycetaceae</taxon>
        <taxon>Geranomyces</taxon>
    </lineage>
</organism>
<comment type="caution">
    <text evidence="5">The sequence shown here is derived from an EMBL/GenBank/DDBJ whole genome shotgun (WGS) entry which is preliminary data.</text>
</comment>